<dbReference type="InterPro" id="IPR052894">
    <property type="entry name" value="AsmA-related"/>
</dbReference>
<organism evidence="3 4">
    <name type="scientific">Methylobacterium aerolatum</name>
    <dbReference type="NCBI Taxonomy" id="418708"/>
    <lineage>
        <taxon>Bacteria</taxon>
        <taxon>Pseudomonadati</taxon>
        <taxon>Pseudomonadota</taxon>
        <taxon>Alphaproteobacteria</taxon>
        <taxon>Hyphomicrobiales</taxon>
        <taxon>Methylobacteriaceae</taxon>
        <taxon>Methylobacterium</taxon>
    </lineage>
</organism>
<dbReference type="Pfam" id="PF05170">
    <property type="entry name" value="AsmA"/>
    <property type="match status" value="1"/>
</dbReference>
<reference evidence="3 4" key="1">
    <citation type="submission" date="2023-07" db="EMBL/GenBank/DDBJ databases">
        <title>Genomic Encyclopedia of Type Strains, Phase IV (KMG-IV): sequencing the most valuable type-strain genomes for metagenomic binning, comparative biology and taxonomic classification.</title>
        <authorList>
            <person name="Goeker M."/>
        </authorList>
    </citation>
    <scope>NUCLEOTIDE SEQUENCE [LARGE SCALE GENOMIC DNA]</scope>
    <source>
        <strain evidence="3 4">DSM 19013</strain>
    </source>
</reference>
<feature type="domain" description="AsmA" evidence="2">
    <location>
        <begin position="5"/>
        <end position="114"/>
    </location>
</feature>
<evidence type="ECO:0000313" key="3">
    <source>
        <dbReference type="EMBL" id="MDQ0446288.1"/>
    </source>
</evidence>
<dbReference type="PANTHER" id="PTHR30441:SF4">
    <property type="entry name" value="PROTEIN ASMA"/>
    <property type="match status" value="1"/>
</dbReference>
<name>A0ABU0HVC7_9HYPH</name>
<evidence type="ECO:0000313" key="4">
    <source>
        <dbReference type="Proteomes" id="UP001231124"/>
    </source>
</evidence>
<accession>A0ABU0HVC7</accession>
<proteinExistence type="predicted"/>
<dbReference type="PANTHER" id="PTHR30441">
    <property type="entry name" value="DUF748 DOMAIN-CONTAINING PROTEIN"/>
    <property type="match status" value="1"/>
</dbReference>
<gene>
    <name evidence="3" type="ORF">QO012_000777</name>
</gene>
<feature type="region of interest" description="Disordered" evidence="1">
    <location>
        <begin position="1131"/>
        <end position="1197"/>
    </location>
</feature>
<comment type="caution">
    <text evidence="3">The sequence shown here is derived from an EMBL/GenBank/DDBJ whole genome shotgun (WGS) entry which is preliminary data.</text>
</comment>
<evidence type="ECO:0000256" key="1">
    <source>
        <dbReference type="SAM" id="MobiDB-lite"/>
    </source>
</evidence>
<dbReference type="Proteomes" id="UP001231124">
    <property type="component" value="Unassembled WGS sequence"/>
</dbReference>
<dbReference type="InterPro" id="IPR007844">
    <property type="entry name" value="AsmA"/>
</dbReference>
<sequence length="1197" mass="122249">MRDLLTALAGAIVLVLIAALAVPPFIDWSAQRSYIDHAVSASLGLPVRSEGSIAVRLLPSPHVRFERLIVGEAGGPSLEARAVDAEIALPPLLQSEMRFFDTRIGRAELRLPTAGDDALRLPPRLFTELRDRKLAIDDLHVGQFAIVTTSSGLSASPSASERFSAADLRIGTPSLLGPWRIEGTSGGVPFRAASGTPDAGGALPVKISGGGDTAPAFEVDARIGLAPGPSDPAATVITAEGKARLVVGPPTQAAGAYLPFTLAGSFTANGLDVRFDPVSLEVDPGGKPLRLEGTGRLDLHRWRAGLSLKARRLDLDAFLTSPEGSALLARGVPRGGWGLPVMLDLDTAIDSAAFGGAEWSNLSLAATLERGGGVLLRRFAVTAPGDASLTASGEVEGTPLQLNGPVSLTAPHSDELGRLLRRLGFDDPLLDLFDGRPLDLAADVSASADNLSLRSLRATFGTARLTGNARLVAPSGTGRGRFDAQLRAAGLDIAALPPLGTALDALRNFDFALTLQAEDVRYGSAGPAKGTPSGTIAAKIQSNGSGLVVESLDIADLAGASAKLSGTLAADGSGRIGGRITAPVAAPLVGLLERVWTGDLRRLPAFLRDAPLDLSVTLDRAAAEASGLRLQAKGRAGGGSIDLSATSRDGRLVAGQATLAGASAAPWFGRSDIPALDRPAEIRLTADPSSAGLAVTLAGQVAGTTLATRKPLHWPTGGSWPSDGDVLVRSTDLTPFLTLAGAAQLDPGPWPAEATVSFGTDAGAPVAGIAGQVAGSAIDARLSRGADGVLRGRVGLDRLSLPQVAAALVMPQAGPRFGALPERYAASLDVTVATLDLGRGFTAAKARFGLGLDADSLTLGGLSGTLAGGRLAGAATLTRRGETLSITGEGRIEDAALSGLAGTARLGGRFSAEWRAATSADTQDGLVADLAGGGRLTLTGLTLADLDPAALGRALTRTVEGDDPLREGRLASLLTEELAKGSDKGSDKGRATAKGPASAPATIVGGVLRAGPLTVDFGAARWVGTVTKTLRDGRLEARGLLTDETVPPGWQAGPPSVQLTLSGPPGALERSVDVGPLTNGLAAFVLQRELDQIGLLQADDLERQRRRARIEMDKARIVAKAAAEEAAKEAAKEAARAAAREAAKEAAPKDPAPKEPAQRESPSRDPAPANPVPGAPVMVDPTAPNPAAGDPAPKTPD</sequence>
<feature type="region of interest" description="Disordered" evidence="1">
    <location>
        <begin position="978"/>
        <end position="997"/>
    </location>
</feature>
<protein>
    <recommendedName>
        <fullName evidence="2">AsmA domain-containing protein</fullName>
    </recommendedName>
</protein>
<evidence type="ECO:0000259" key="2">
    <source>
        <dbReference type="Pfam" id="PF05170"/>
    </source>
</evidence>
<dbReference type="RefSeq" id="WP_238204320.1">
    <property type="nucleotide sequence ID" value="NZ_BPQE01000017.1"/>
</dbReference>
<feature type="compositionally biased region" description="Basic and acidic residues" evidence="1">
    <location>
        <begin position="1131"/>
        <end position="1163"/>
    </location>
</feature>
<dbReference type="EMBL" id="JAUSVP010000002">
    <property type="protein sequence ID" value="MDQ0446288.1"/>
    <property type="molecule type" value="Genomic_DNA"/>
</dbReference>
<keyword evidence="4" id="KW-1185">Reference proteome</keyword>
<feature type="compositionally biased region" description="Basic and acidic residues" evidence="1">
    <location>
        <begin position="978"/>
        <end position="990"/>
    </location>
</feature>